<gene>
    <name evidence="3" type="primary">LOC110975485</name>
</gene>
<feature type="compositionally biased region" description="Polar residues" evidence="1">
    <location>
        <begin position="156"/>
        <end position="190"/>
    </location>
</feature>
<feature type="region of interest" description="Disordered" evidence="1">
    <location>
        <begin position="338"/>
        <end position="404"/>
    </location>
</feature>
<dbReference type="PROSITE" id="PS50330">
    <property type="entry name" value="UIM"/>
    <property type="match status" value="1"/>
</dbReference>
<name>A0A8B7XS79_ACAPL</name>
<feature type="compositionally biased region" description="Polar residues" evidence="1">
    <location>
        <begin position="338"/>
        <end position="364"/>
    </location>
</feature>
<dbReference type="GeneID" id="110975485"/>
<feature type="region of interest" description="Disordered" evidence="1">
    <location>
        <begin position="423"/>
        <end position="529"/>
    </location>
</feature>
<feature type="compositionally biased region" description="Low complexity" evidence="1">
    <location>
        <begin position="217"/>
        <end position="226"/>
    </location>
</feature>
<proteinExistence type="predicted"/>
<dbReference type="RefSeq" id="XP_022083714.1">
    <property type="nucleotide sequence ID" value="XM_022228022.1"/>
</dbReference>
<evidence type="ECO:0000313" key="3">
    <source>
        <dbReference type="RefSeq" id="XP_022083714.1"/>
    </source>
</evidence>
<organism evidence="2 3">
    <name type="scientific">Acanthaster planci</name>
    <name type="common">Crown-of-thorns starfish</name>
    <dbReference type="NCBI Taxonomy" id="133434"/>
    <lineage>
        <taxon>Eukaryota</taxon>
        <taxon>Metazoa</taxon>
        <taxon>Echinodermata</taxon>
        <taxon>Eleutherozoa</taxon>
        <taxon>Asterozoa</taxon>
        <taxon>Asteroidea</taxon>
        <taxon>Valvatacea</taxon>
        <taxon>Valvatida</taxon>
        <taxon>Acanthasteridae</taxon>
        <taxon>Acanthaster</taxon>
    </lineage>
</organism>
<keyword evidence="2" id="KW-1185">Reference proteome</keyword>
<feature type="compositionally biased region" description="Polar residues" evidence="1">
    <location>
        <begin position="510"/>
        <end position="529"/>
    </location>
</feature>
<feature type="region of interest" description="Disordered" evidence="1">
    <location>
        <begin position="46"/>
        <end position="78"/>
    </location>
</feature>
<dbReference type="KEGG" id="aplc:110975485"/>
<feature type="compositionally biased region" description="Basic and acidic residues" evidence="1">
    <location>
        <begin position="494"/>
        <end position="503"/>
    </location>
</feature>
<feature type="region of interest" description="Disordered" evidence="1">
    <location>
        <begin position="209"/>
        <end position="236"/>
    </location>
</feature>
<feature type="compositionally biased region" description="Polar residues" evidence="1">
    <location>
        <begin position="381"/>
        <end position="395"/>
    </location>
</feature>
<feature type="compositionally biased region" description="Pro residues" evidence="1">
    <location>
        <begin position="465"/>
        <end position="475"/>
    </location>
</feature>
<evidence type="ECO:0000313" key="2">
    <source>
        <dbReference type="Proteomes" id="UP000694845"/>
    </source>
</evidence>
<dbReference type="Proteomes" id="UP000694845">
    <property type="component" value="Unplaced"/>
</dbReference>
<reference evidence="3" key="1">
    <citation type="submission" date="2025-08" db="UniProtKB">
        <authorList>
            <consortium name="RefSeq"/>
        </authorList>
    </citation>
    <scope>IDENTIFICATION</scope>
</reference>
<feature type="region of interest" description="Disordered" evidence="1">
    <location>
        <begin position="149"/>
        <end position="197"/>
    </location>
</feature>
<dbReference type="AlphaFoldDB" id="A0A8B7XS79"/>
<evidence type="ECO:0000256" key="1">
    <source>
        <dbReference type="SAM" id="MobiDB-lite"/>
    </source>
</evidence>
<dbReference type="InterPro" id="IPR003903">
    <property type="entry name" value="UIM_dom"/>
</dbReference>
<protein>
    <submittedName>
        <fullName evidence="3">Uncharacterized protein LOC110975485</fullName>
    </submittedName>
</protein>
<sequence>MARTSQSVGQGLGMEGAMTMSEILDKRFEDDLEKAIAASLETQRMEDLKREGQVENWKGRGGNKDVPDSVAGLLHHPSDKASQELSMYAPSYWKDNRDDTMASNEPDLMLFNFKHVMKSYDEKKEAEEAPPVPPRGFGVQAQLRPVATHRPGSYQFMPTTQASLTRPTYNRQSSFPNSNVPFEAPQPSTATKRDSSQWVDPLLSQALSGPGLAQTKSLRPSSSTGLPTPPLPARRSVNVTDMNSLLKTANVPNSSQWQTKMRASYHDDTLIGSSAYWGHSPVASGLSVPISFKRTSLDNPFDLTGLAGHNRAALSTSPTAARGNLNTGLSSLRISENSSMRRISSNPNFQTGITPVATSSSPRQSLAAPQVIKQSREPSRVSFSASPPETSSAKAPTSAFPGSLMATTSQTSSLFDETWKKKFPPDSSAGATKSSSDLMAFSPPPSKAGSGASTDVFDFREFDPLQPPPPVPVSPKKPKSASVATDMDQYGEDSVFRDSEEKFATGGRDVTTSPRPSTSKVPGLMGSQS</sequence>
<accession>A0A8B7XS79</accession>